<keyword evidence="1" id="KW-1133">Transmembrane helix</keyword>
<gene>
    <name evidence="2" type="ORF">NDR86_00730</name>
</gene>
<keyword evidence="3" id="KW-1185">Reference proteome</keyword>
<keyword evidence="1" id="KW-0812">Transmembrane</keyword>
<dbReference type="Proteomes" id="UP001139157">
    <property type="component" value="Unassembled WGS sequence"/>
</dbReference>
<evidence type="ECO:0000313" key="3">
    <source>
        <dbReference type="Proteomes" id="UP001139157"/>
    </source>
</evidence>
<dbReference type="EMBL" id="JAMRXG010000001">
    <property type="protein sequence ID" value="MCM6771993.1"/>
    <property type="molecule type" value="Genomic_DNA"/>
</dbReference>
<evidence type="ECO:0000256" key="1">
    <source>
        <dbReference type="SAM" id="Phobius"/>
    </source>
</evidence>
<name>A0A9X2E2M9_9NOCA</name>
<keyword evidence="1" id="KW-0472">Membrane</keyword>
<proteinExistence type="predicted"/>
<sequence length="56" mass="5716">MTAMTPRHLRDTTCDTARTRSGIALVVAALVHAAGYAAITGLGLSAALVVPLGLLR</sequence>
<dbReference type="AlphaFoldDB" id="A0A9X2E2M9"/>
<accession>A0A9X2E2M9</accession>
<reference evidence="2" key="1">
    <citation type="submission" date="2022-06" db="EMBL/GenBank/DDBJ databases">
        <title>Novel species in genus nocardia.</title>
        <authorList>
            <person name="Li F."/>
        </authorList>
    </citation>
    <scope>NUCLEOTIDE SEQUENCE</scope>
    <source>
        <strain evidence="2">CDC141</strain>
    </source>
</reference>
<evidence type="ECO:0000313" key="2">
    <source>
        <dbReference type="EMBL" id="MCM6771993.1"/>
    </source>
</evidence>
<protein>
    <submittedName>
        <fullName evidence="2">Uncharacterized protein</fullName>
    </submittedName>
</protein>
<feature type="transmembrane region" description="Helical" evidence="1">
    <location>
        <begin position="21"/>
        <end position="54"/>
    </location>
</feature>
<comment type="caution">
    <text evidence="2">The sequence shown here is derived from an EMBL/GenBank/DDBJ whole genome shotgun (WGS) entry which is preliminary data.</text>
</comment>
<dbReference type="RefSeq" id="WP_251908872.1">
    <property type="nucleotide sequence ID" value="NZ_JAMRXG010000001.1"/>
</dbReference>
<organism evidence="2 3">
    <name type="scientific">Nocardia pulmonis</name>
    <dbReference type="NCBI Taxonomy" id="2951408"/>
    <lineage>
        <taxon>Bacteria</taxon>
        <taxon>Bacillati</taxon>
        <taxon>Actinomycetota</taxon>
        <taxon>Actinomycetes</taxon>
        <taxon>Mycobacteriales</taxon>
        <taxon>Nocardiaceae</taxon>
        <taxon>Nocardia</taxon>
    </lineage>
</organism>